<keyword evidence="14" id="KW-0233">DNA recombination</keyword>
<evidence type="ECO:0000256" key="3">
    <source>
        <dbReference type="ARBA" id="ARBA00022695"/>
    </source>
</evidence>
<name>A0A6L2NCA4_TANCI</name>
<dbReference type="GO" id="GO:0003677">
    <property type="term" value="F:DNA binding"/>
    <property type="evidence" value="ECO:0007669"/>
    <property type="project" value="UniProtKB-KW"/>
</dbReference>
<evidence type="ECO:0000256" key="4">
    <source>
        <dbReference type="ARBA" id="ARBA00022722"/>
    </source>
</evidence>
<evidence type="ECO:0000313" key="18">
    <source>
        <dbReference type="EMBL" id="GEU83851.1"/>
    </source>
</evidence>
<dbReference type="PANTHER" id="PTHR37984">
    <property type="entry name" value="PROTEIN CBG26694"/>
    <property type="match status" value="1"/>
</dbReference>
<dbReference type="Pfam" id="PF00665">
    <property type="entry name" value="rve"/>
    <property type="match status" value="1"/>
</dbReference>
<evidence type="ECO:0000256" key="2">
    <source>
        <dbReference type="ARBA" id="ARBA00022679"/>
    </source>
</evidence>
<dbReference type="InterPro" id="IPR041588">
    <property type="entry name" value="Integrase_H2C2"/>
</dbReference>
<evidence type="ECO:0000256" key="16">
    <source>
        <dbReference type="SAM" id="MobiDB-lite"/>
    </source>
</evidence>
<dbReference type="CDD" id="cd00303">
    <property type="entry name" value="retropepsin_like"/>
    <property type="match status" value="1"/>
</dbReference>
<dbReference type="GO" id="GO:0015074">
    <property type="term" value="P:DNA integration"/>
    <property type="evidence" value="ECO:0007669"/>
    <property type="project" value="UniProtKB-KW"/>
</dbReference>
<evidence type="ECO:0000256" key="7">
    <source>
        <dbReference type="ARBA" id="ARBA00022759"/>
    </source>
</evidence>
<dbReference type="FunFam" id="3.30.70.270:FF:000020">
    <property type="entry name" value="Transposon Tf2-6 polyprotein-like Protein"/>
    <property type="match status" value="1"/>
</dbReference>
<evidence type="ECO:0000256" key="1">
    <source>
        <dbReference type="ARBA" id="ARBA00022670"/>
    </source>
</evidence>
<evidence type="ECO:0000256" key="9">
    <source>
        <dbReference type="ARBA" id="ARBA00022842"/>
    </source>
</evidence>
<dbReference type="Gene3D" id="3.30.70.270">
    <property type="match status" value="1"/>
</dbReference>
<dbReference type="Pfam" id="PF24626">
    <property type="entry name" value="SH3_Tf2-1"/>
    <property type="match status" value="1"/>
</dbReference>
<gene>
    <name evidence="18" type="ORF">Tci_055829</name>
</gene>
<feature type="domain" description="Integrase catalytic" evidence="17">
    <location>
        <begin position="1633"/>
        <end position="1761"/>
    </location>
</feature>
<evidence type="ECO:0000259" key="17">
    <source>
        <dbReference type="PROSITE" id="PS50994"/>
    </source>
</evidence>
<dbReference type="InterPro" id="IPR041577">
    <property type="entry name" value="RT_RNaseH_2"/>
</dbReference>
<feature type="region of interest" description="Disordered" evidence="16">
    <location>
        <begin position="126"/>
        <end position="189"/>
    </location>
</feature>
<dbReference type="GO" id="GO:0006508">
    <property type="term" value="P:proteolysis"/>
    <property type="evidence" value="ECO:0007669"/>
    <property type="project" value="UniProtKB-KW"/>
</dbReference>
<keyword evidence="6" id="KW-0064">Aspartyl protease</keyword>
<keyword evidence="12" id="KW-0239">DNA-directed DNA polymerase</keyword>
<dbReference type="InterPro" id="IPR056924">
    <property type="entry name" value="SH3_Tf2-1"/>
</dbReference>
<keyword evidence="2" id="KW-0808">Transferase</keyword>
<feature type="compositionally biased region" description="Basic and acidic residues" evidence="16">
    <location>
        <begin position="1888"/>
        <end position="1901"/>
    </location>
</feature>
<dbReference type="GO" id="GO:0003964">
    <property type="term" value="F:RNA-directed DNA polymerase activity"/>
    <property type="evidence" value="ECO:0007669"/>
    <property type="project" value="UniProtKB-KW"/>
</dbReference>
<dbReference type="InterPro" id="IPR021109">
    <property type="entry name" value="Peptidase_aspartic_dom_sf"/>
</dbReference>
<dbReference type="Pfam" id="PF17919">
    <property type="entry name" value="RT_RNaseH_2"/>
    <property type="match status" value="1"/>
</dbReference>
<keyword evidence="8" id="KW-0378">Hydrolase</keyword>
<feature type="region of interest" description="Disordered" evidence="16">
    <location>
        <begin position="1888"/>
        <end position="1937"/>
    </location>
</feature>
<evidence type="ECO:0000256" key="5">
    <source>
        <dbReference type="ARBA" id="ARBA00022723"/>
    </source>
</evidence>
<dbReference type="InterPro" id="IPR043502">
    <property type="entry name" value="DNA/RNA_pol_sf"/>
</dbReference>
<keyword evidence="11" id="KW-0695">RNA-directed DNA polymerase</keyword>
<dbReference type="GO" id="GO:0004190">
    <property type="term" value="F:aspartic-type endopeptidase activity"/>
    <property type="evidence" value="ECO:0007669"/>
    <property type="project" value="UniProtKB-KW"/>
</dbReference>
<feature type="compositionally biased region" description="Polar residues" evidence="16">
    <location>
        <begin position="550"/>
        <end position="561"/>
    </location>
</feature>
<dbReference type="GO" id="GO:0046872">
    <property type="term" value="F:metal ion binding"/>
    <property type="evidence" value="ECO:0007669"/>
    <property type="project" value="UniProtKB-KW"/>
</dbReference>
<dbReference type="SUPFAM" id="SSF53098">
    <property type="entry name" value="Ribonuclease H-like"/>
    <property type="match status" value="1"/>
</dbReference>
<dbReference type="GO" id="GO:0003887">
    <property type="term" value="F:DNA-directed DNA polymerase activity"/>
    <property type="evidence" value="ECO:0007669"/>
    <property type="project" value="UniProtKB-KW"/>
</dbReference>
<evidence type="ECO:0000256" key="13">
    <source>
        <dbReference type="ARBA" id="ARBA00023125"/>
    </source>
</evidence>
<evidence type="ECO:0000256" key="11">
    <source>
        <dbReference type="ARBA" id="ARBA00022918"/>
    </source>
</evidence>
<evidence type="ECO:0000256" key="14">
    <source>
        <dbReference type="ARBA" id="ARBA00023172"/>
    </source>
</evidence>
<feature type="compositionally biased region" description="Polar residues" evidence="16">
    <location>
        <begin position="166"/>
        <end position="188"/>
    </location>
</feature>
<dbReference type="InterPro" id="IPR050951">
    <property type="entry name" value="Retrovirus_Pol_polyprotein"/>
</dbReference>
<comment type="caution">
    <text evidence="18">The sequence shown here is derived from an EMBL/GenBank/DDBJ whole genome shotgun (WGS) entry which is preliminary data.</text>
</comment>
<proteinExistence type="predicted"/>
<evidence type="ECO:0000256" key="15">
    <source>
        <dbReference type="ARBA" id="ARBA00023268"/>
    </source>
</evidence>
<sequence length="2441" mass="276617">MYGCNLITPLDLVPVPEVGQFSKEGADQSEQIKELHRSVQEQISRHNKQYKEHADKRRKQVLYREGDLVWINLRKDRFLAGRFRKLKLRGDGPFRVLKKINDNTYKIEFSGHYNVSATFNVADLSPYKGDSDDEPDSDYSDKPYDDKRDNRKGDSDGIFKPPNYAEVSTDSSPTATSQTEESCSTMDGQDQGIKEAIKIEGQGTDIANITRKEPKTGQNGHENGKTLSRCRNKRCTPNVVEPELHSIVEMANNRTMEELLQAPTEGYGEAIVIPKINADHFEIKTNLLQLVQANPYHGFEKENPHTYINNFKRITLTLKFRDVPNDVIKLIMFQYSLEGNARVWYDKEHPNSILTWKDLSVPPPRIMELAQIDTFYNGLNDNDQDSLNAAAGGNLLSKTTREALQIIENKSKVCYSRSKRNVSRMNTTSRENASKTDDRIDNLADQISTLVDMFAKKVVTPAPVKAVEESCVTCGGAHAYYNCPNTDGNKPSVCAVTGTYNQVAPQKHASNFMAPPGFAPVQNGQNRGEASLGERPGKAWYCSGFIESDQSSNPTLSTNPNPKGRNRRRSKKRIENYNLEEHSPPVVTMANQRTVAQLLQAPTEGYEDAIIVLAITADNFELKHGLLTLVQNKQFYGHDKEDPHAHIRYFNKITSTLKFPNVSSTEAWDRFKDLLRACPHHGFSELHQLDTFYNALSSKDQDSLNSAAGGNFLDKMPRECLSIIESKSKVRYLCDKLVVTKVSTNASTSDVSPDVAELKDMVKALLLDKKMMSNRIRPPGFPPVPNNQNVQRNNQNHFIPNQNRDNNFNQGPVYQPPVFQQPAYQAPTDQALAPQTQGVSKEDFSAYVKANDAVMKNMQMQGQNMQNYLTNLTDLITKFMNSNTTSTLSSGTLPSNMIANLKSDLKAISTRSGVSYDGHQIPPKVVENEHEATKDTVNPTNNGNTDDIQPQAVQSESLVISVPAIALVSALKPNPKALIPYPSRRNDERNSLIGNKENLSEMARTSLNEHYFVVLLKKLPVKLGDLGKFFILCDFPGMAECLALADLDASINLMPFSMWKRLSLPDLTPSCMTLELADRLISRPVGVVEDVYVKVGLFHFLADFIVVDFDTDPRVPFILGRSFLKTRRALIYVFEGELTLRVGKVAITFNLDQTSRYSANYSDMTAKRIDIIDMACEEYSHEVFGFSDTISSGNPTSYDDPIVSATSSTLTPFKNSGFLLEEVDAFLAIEDEPISSKFQQSYLDPEGDILLLKAFLNDDPSLPHLNQRNYMPEVCKELKICEAKSDKSLVDEPPVVELKALPPHPKYAFLEGDDKLPVIAWKLFDIKGINLEFCTHKILMEEDFTPAVQHQRRVNPRIHDVIKQEVIKLLDAGLIYPISNSPWVSLVHCVPKKGGFTVVENEDNELIMTRLKRCLKDVLCLNWEKSHFMVREGIVLVHKISKQGIEVDKAKVDVISKQPHSTTVRVIRSFLGHAGFHRHFIKDFSKIARTMTRLLEKDTPFIFSQECVDAFQTLKRKLAEAPILIAPDWDMPFELMCDASDFAIGAVLRKRQDKNFRPTHYASKTMTEAESNYTMTEKEMLAVKSKFFKDVKHYFWDDPYLFKICADQVIRRCVSGQEAVDILKACHSGPTEVDYLSKWVEVKALPTNDARVVCKFLENLFARFGAPIAIISDRETHFCNDQFTKVMQKYGVSHRLATLYHPQTSRQVEVSNRGLKHILERAVGENRASWSDKFDDALWAFRTAYKTLIGCTPYKLVYGKACHLLVELEHKAYWALKHEKTKRIHDSKIKNRVFNIGDRVLLFNSRLKIFSGKLKSRWSDPFIISQVFPYGTVELSQPDGPNFKVNGHRIKHYFREDVPKIPGYLKTHGKGFCLPVFISSASLGNHVKDNKAKDKIREKSYKIKSKREARKSPDSSPTKSKPREKPRWENGPGKLGTAPDSLKDALLLMPKFDSTIKSLLTNKDKLFELAKIPLNENCSAMLLKNLLEKLRDPSKFLILCDFSRMDGVTEDVFVKVGKFHFSTDFVVMDFKADPRVPLSLGRSFLRTGRALIDVYGKEITLRVNNEDVTFNLNQTTRYSSTYNDLSVNRIDIMEVAREEYAQEILGFSNNSSSGNPTLTFEPVLSDSSHSLASFEGSDFILEEIEAYLKDESISPEINHADFKAKSSNEEPSKLELKALPSHLKYENLEGADKLPVIIAKDLKFDEKEAVLKVLKSHKRAIAWKITDIKDHLTLKYLLSKQDAKPRLIRWVLLLQEFDITIRDKKETENLAADHLSRLENPHKDVFENKDINENFPLETLGKISSGSTPWFADFANFHAGNFIVKGMSSQQKKKFFKDVEHYFWDDPYLFRICADQIIQRCMHGQEAYDILKACHEGPTGGHHSANLTAKKVFDAGFFWPTIYKDAYDLVKSCDSCQRQGKISQRDEMPHNVIQVCEIFDV</sequence>
<dbReference type="Gene3D" id="1.10.340.70">
    <property type="match status" value="1"/>
</dbReference>
<dbReference type="Gene3D" id="2.40.70.10">
    <property type="entry name" value="Acid Proteases"/>
    <property type="match status" value="2"/>
</dbReference>
<keyword evidence="1" id="KW-0645">Protease</keyword>
<dbReference type="EMBL" id="BKCJ010008764">
    <property type="protein sequence ID" value="GEU83851.1"/>
    <property type="molecule type" value="Genomic_DNA"/>
</dbReference>
<keyword evidence="5" id="KW-0479">Metal-binding</keyword>
<evidence type="ECO:0000256" key="10">
    <source>
        <dbReference type="ARBA" id="ARBA00022908"/>
    </source>
</evidence>
<dbReference type="Gene3D" id="3.30.420.10">
    <property type="entry name" value="Ribonuclease H-like superfamily/Ribonuclease H"/>
    <property type="match status" value="1"/>
</dbReference>
<organism evidence="18">
    <name type="scientific">Tanacetum cinerariifolium</name>
    <name type="common">Dalmatian daisy</name>
    <name type="synonym">Chrysanthemum cinerariifolium</name>
    <dbReference type="NCBI Taxonomy" id="118510"/>
    <lineage>
        <taxon>Eukaryota</taxon>
        <taxon>Viridiplantae</taxon>
        <taxon>Streptophyta</taxon>
        <taxon>Embryophyta</taxon>
        <taxon>Tracheophyta</taxon>
        <taxon>Spermatophyta</taxon>
        <taxon>Magnoliopsida</taxon>
        <taxon>eudicotyledons</taxon>
        <taxon>Gunneridae</taxon>
        <taxon>Pentapetalae</taxon>
        <taxon>asterids</taxon>
        <taxon>campanulids</taxon>
        <taxon>Asterales</taxon>
        <taxon>Asteraceae</taxon>
        <taxon>Asteroideae</taxon>
        <taxon>Anthemideae</taxon>
        <taxon>Anthemidinae</taxon>
        <taxon>Tanacetum</taxon>
    </lineage>
</organism>
<dbReference type="InterPro" id="IPR012337">
    <property type="entry name" value="RNaseH-like_sf"/>
</dbReference>
<dbReference type="Gene3D" id="3.10.10.10">
    <property type="entry name" value="HIV Type 1 Reverse Transcriptase, subunit A, domain 1"/>
    <property type="match status" value="1"/>
</dbReference>
<feature type="compositionally biased region" description="Basic and acidic residues" evidence="16">
    <location>
        <begin position="139"/>
        <end position="157"/>
    </location>
</feature>
<dbReference type="InterPro" id="IPR036397">
    <property type="entry name" value="RNaseH_sf"/>
</dbReference>
<evidence type="ECO:0000256" key="8">
    <source>
        <dbReference type="ARBA" id="ARBA00022801"/>
    </source>
</evidence>
<dbReference type="GO" id="GO:0004519">
    <property type="term" value="F:endonuclease activity"/>
    <property type="evidence" value="ECO:0007669"/>
    <property type="project" value="UniProtKB-KW"/>
</dbReference>
<keyword evidence="15" id="KW-0511">Multifunctional enzyme</keyword>
<feature type="region of interest" description="Disordered" evidence="16">
    <location>
        <begin position="550"/>
        <end position="570"/>
    </location>
</feature>
<protein>
    <recommendedName>
        <fullName evidence="17">Integrase catalytic domain-containing protein</fullName>
    </recommendedName>
</protein>
<dbReference type="InterPro" id="IPR043128">
    <property type="entry name" value="Rev_trsase/Diguanyl_cyclase"/>
</dbReference>
<keyword evidence="9" id="KW-0460">Magnesium</keyword>
<keyword evidence="4" id="KW-0540">Nuclease</keyword>
<keyword evidence="13" id="KW-0238">DNA-binding</keyword>
<evidence type="ECO:0000256" key="6">
    <source>
        <dbReference type="ARBA" id="ARBA00022750"/>
    </source>
</evidence>
<dbReference type="InterPro" id="IPR001584">
    <property type="entry name" value="Integrase_cat-core"/>
</dbReference>
<evidence type="ECO:0000256" key="12">
    <source>
        <dbReference type="ARBA" id="ARBA00022932"/>
    </source>
</evidence>
<dbReference type="SUPFAM" id="SSF56672">
    <property type="entry name" value="DNA/RNA polymerases"/>
    <property type="match status" value="1"/>
</dbReference>
<dbReference type="PANTHER" id="PTHR37984:SF5">
    <property type="entry name" value="PROTEIN NYNRIN-LIKE"/>
    <property type="match status" value="1"/>
</dbReference>
<dbReference type="Pfam" id="PF17921">
    <property type="entry name" value="Integrase_H2C2"/>
    <property type="match status" value="1"/>
</dbReference>
<accession>A0A6L2NCA4</accession>
<keyword evidence="3" id="KW-0548">Nucleotidyltransferase</keyword>
<dbReference type="GO" id="GO:0006310">
    <property type="term" value="P:DNA recombination"/>
    <property type="evidence" value="ECO:0007669"/>
    <property type="project" value="UniProtKB-KW"/>
</dbReference>
<keyword evidence="10" id="KW-0229">DNA integration</keyword>
<dbReference type="PROSITE" id="PS50994">
    <property type="entry name" value="INTEGRASE"/>
    <property type="match status" value="1"/>
</dbReference>
<keyword evidence="7" id="KW-0255">Endonuclease</keyword>
<reference evidence="18" key="1">
    <citation type="journal article" date="2019" name="Sci. Rep.">
        <title>Draft genome of Tanacetum cinerariifolium, the natural source of mosquito coil.</title>
        <authorList>
            <person name="Yamashiro T."/>
            <person name="Shiraishi A."/>
            <person name="Satake H."/>
            <person name="Nakayama K."/>
        </authorList>
    </citation>
    <scope>NUCLEOTIDE SEQUENCE</scope>
</reference>